<dbReference type="SUPFAM" id="SSF52113">
    <property type="entry name" value="BRCT domain"/>
    <property type="match status" value="1"/>
</dbReference>
<feature type="binding site" evidence="10">
    <location>
        <position position="174"/>
    </location>
    <ligand>
        <name>NAD(+)</name>
        <dbReference type="ChEBI" id="CHEBI:57540"/>
    </ligand>
</feature>
<evidence type="ECO:0000256" key="7">
    <source>
        <dbReference type="ARBA" id="ARBA00023027"/>
    </source>
</evidence>
<evidence type="ECO:0000259" key="11">
    <source>
        <dbReference type="PROSITE" id="PS50172"/>
    </source>
</evidence>
<dbReference type="Pfam" id="PF12826">
    <property type="entry name" value="HHH_2"/>
    <property type="match status" value="1"/>
</dbReference>
<dbReference type="InterPro" id="IPR013840">
    <property type="entry name" value="DNAligase_N"/>
</dbReference>
<dbReference type="Gene3D" id="3.40.50.10190">
    <property type="entry name" value="BRCT domain"/>
    <property type="match status" value="1"/>
</dbReference>
<dbReference type="GO" id="GO:0046872">
    <property type="term" value="F:metal ion binding"/>
    <property type="evidence" value="ECO:0007669"/>
    <property type="project" value="UniProtKB-KW"/>
</dbReference>
<keyword evidence="6 10" id="KW-0460">Magnesium</keyword>
<comment type="function">
    <text evidence="10">DNA ligase that catalyzes the formation of phosphodiester linkages between 5'-phosphoryl and 3'-hydroxyl groups in double-stranded DNA using NAD as a coenzyme and as the energy source for the reaction. It is essential for DNA replication and repair of damaged DNA.</text>
</comment>
<dbReference type="GO" id="GO:0006260">
    <property type="term" value="P:DNA replication"/>
    <property type="evidence" value="ECO:0007669"/>
    <property type="project" value="UniProtKB-KW"/>
</dbReference>
<evidence type="ECO:0000256" key="3">
    <source>
        <dbReference type="ARBA" id="ARBA00022723"/>
    </source>
</evidence>
<dbReference type="HOGENOM" id="CLU_007764_2_0_14"/>
<keyword evidence="7 10" id="KW-0520">NAD</keyword>
<keyword evidence="3 10" id="KW-0479">Metal-binding</keyword>
<evidence type="ECO:0000256" key="1">
    <source>
        <dbReference type="ARBA" id="ARBA00022598"/>
    </source>
</evidence>
<comment type="similarity">
    <text evidence="10">Belongs to the NAD-dependent DNA ligase family. LigA subfamily.</text>
</comment>
<dbReference type="Pfam" id="PF03120">
    <property type="entry name" value="OB_DNA_ligase"/>
    <property type="match status" value="1"/>
</dbReference>
<dbReference type="KEGG" id="mco:MCJ_004700"/>
<dbReference type="Pfam" id="PF03119">
    <property type="entry name" value="DNA_ligase_ZBD"/>
    <property type="match status" value="1"/>
</dbReference>
<feature type="binding site" evidence="10">
    <location>
        <position position="138"/>
    </location>
    <ligand>
        <name>NAD(+)</name>
        <dbReference type="ChEBI" id="CHEBI:57540"/>
    </ligand>
</feature>
<dbReference type="GO" id="GO:0006281">
    <property type="term" value="P:DNA repair"/>
    <property type="evidence" value="ECO:0007669"/>
    <property type="project" value="UniProtKB-KW"/>
</dbReference>
<evidence type="ECO:0000256" key="9">
    <source>
        <dbReference type="ARBA" id="ARBA00034005"/>
    </source>
</evidence>
<dbReference type="InterPro" id="IPR041663">
    <property type="entry name" value="DisA/LigA_HHH"/>
</dbReference>
<feature type="binding site" evidence="10">
    <location>
        <begin position="87"/>
        <end position="88"/>
    </location>
    <ligand>
        <name>NAD(+)</name>
        <dbReference type="ChEBI" id="CHEBI:57540"/>
    </ligand>
</feature>
<feature type="binding site" evidence="10">
    <location>
        <position position="425"/>
    </location>
    <ligand>
        <name>Zn(2+)</name>
        <dbReference type="ChEBI" id="CHEBI:29105"/>
    </ligand>
</feature>
<feature type="binding site" evidence="10">
    <location>
        <position position="407"/>
    </location>
    <ligand>
        <name>Zn(2+)</name>
        <dbReference type="ChEBI" id="CHEBI:29105"/>
    </ligand>
</feature>
<keyword evidence="1 10" id="KW-0436">Ligase</keyword>
<feature type="binding site" evidence="10">
    <location>
        <position position="410"/>
    </location>
    <ligand>
        <name>Zn(2+)</name>
        <dbReference type="ChEBI" id="CHEBI:29105"/>
    </ligand>
</feature>
<reference evidence="13" key="1">
    <citation type="journal article" date="2009" name="BMC Bioinformatics">
        <title>The Mycoplasma conjunctivae genome sequencing, annotation and analysis.</title>
        <authorList>
            <person name="Calderon-Copete S.P."/>
            <person name="Wigger G."/>
            <person name="Wunderlin C."/>
            <person name="Schmidheini T."/>
            <person name="Frey J."/>
            <person name="Quail M.A."/>
            <person name="Falquet L."/>
        </authorList>
    </citation>
    <scope>NUCLEOTIDE SEQUENCE [LARGE SCALE GENOMIC DNA]</scope>
    <source>
        <strain evidence="13">ATCC 25834 / NCTC 10147 / HRC/581</strain>
    </source>
</reference>
<keyword evidence="13" id="KW-1185">Reference proteome</keyword>
<comment type="cofactor">
    <cofactor evidence="10">
        <name>Mg(2+)</name>
        <dbReference type="ChEBI" id="CHEBI:18420"/>
    </cofactor>
    <cofactor evidence="10">
        <name>Mn(2+)</name>
        <dbReference type="ChEBI" id="CHEBI:29035"/>
    </cofactor>
</comment>
<feature type="active site" description="N6-AMP-lysine intermediate" evidence="10">
    <location>
        <position position="117"/>
    </location>
</feature>
<keyword evidence="8 10" id="KW-0234">DNA repair</keyword>
<feature type="binding site" evidence="10">
    <location>
        <position position="430"/>
    </location>
    <ligand>
        <name>Zn(2+)</name>
        <dbReference type="ChEBI" id="CHEBI:29105"/>
    </ligand>
</feature>
<evidence type="ECO:0000256" key="5">
    <source>
        <dbReference type="ARBA" id="ARBA00022833"/>
    </source>
</evidence>
<dbReference type="SMART" id="SM00292">
    <property type="entry name" value="BRCT"/>
    <property type="match status" value="1"/>
</dbReference>
<evidence type="ECO:0000256" key="6">
    <source>
        <dbReference type="ARBA" id="ARBA00022842"/>
    </source>
</evidence>
<gene>
    <name evidence="10 12" type="primary">ligA</name>
    <name evidence="12" type="ordered locus">MCJ_004700</name>
</gene>
<keyword evidence="4 10" id="KW-0227">DNA damage</keyword>
<keyword evidence="5 10" id="KW-0862">Zinc</keyword>
<dbReference type="Proteomes" id="UP000001491">
    <property type="component" value="Chromosome"/>
</dbReference>
<feature type="binding site" evidence="10">
    <location>
        <position position="115"/>
    </location>
    <ligand>
        <name>NAD(+)</name>
        <dbReference type="ChEBI" id="CHEBI:57540"/>
    </ligand>
</feature>
<evidence type="ECO:0000256" key="2">
    <source>
        <dbReference type="ARBA" id="ARBA00022705"/>
    </source>
</evidence>
<evidence type="ECO:0000256" key="10">
    <source>
        <dbReference type="HAMAP-Rule" id="MF_01588"/>
    </source>
</evidence>
<dbReference type="SUPFAM" id="SSF50249">
    <property type="entry name" value="Nucleic acid-binding proteins"/>
    <property type="match status" value="1"/>
</dbReference>
<dbReference type="SUPFAM" id="SSF56091">
    <property type="entry name" value="DNA ligase/mRNA capping enzyme, catalytic domain"/>
    <property type="match status" value="1"/>
</dbReference>
<dbReference type="InterPro" id="IPR001357">
    <property type="entry name" value="BRCT_dom"/>
</dbReference>
<dbReference type="GO" id="GO:0003911">
    <property type="term" value="F:DNA ligase (NAD+) activity"/>
    <property type="evidence" value="ECO:0007669"/>
    <property type="project" value="UniProtKB-UniRule"/>
</dbReference>
<dbReference type="EMBL" id="FM864216">
    <property type="protein sequence ID" value="CAT05172.1"/>
    <property type="molecule type" value="Genomic_DNA"/>
</dbReference>
<evidence type="ECO:0000256" key="4">
    <source>
        <dbReference type="ARBA" id="ARBA00022763"/>
    </source>
</evidence>
<feature type="domain" description="BRCT" evidence="11">
    <location>
        <begin position="600"/>
        <end position="673"/>
    </location>
</feature>
<dbReference type="NCBIfam" id="TIGR00575">
    <property type="entry name" value="dnlj"/>
    <property type="match status" value="1"/>
</dbReference>
<dbReference type="EC" id="6.5.1.2" evidence="10"/>
<protein>
    <recommendedName>
        <fullName evidence="10">DNA ligase</fullName>
        <ecNumber evidence="10">6.5.1.2</ecNumber>
    </recommendedName>
    <alternativeName>
        <fullName evidence="10">Polydeoxyribonucleotide synthase [NAD(+)]</fullName>
    </alternativeName>
</protein>
<organism evidence="12 13">
    <name type="scientific">Mesomycoplasma conjunctivae (strain ATCC 25834 / NCTC 10147 / HRC/581)</name>
    <name type="common">Mycoplasma conjunctivae</name>
    <dbReference type="NCBI Taxonomy" id="572263"/>
    <lineage>
        <taxon>Bacteria</taxon>
        <taxon>Bacillati</taxon>
        <taxon>Mycoplasmatota</taxon>
        <taxon>Mycoplasmoidales</taxon>
        <taxon>Metamycoplasmataceae</taxon>
        <taxon>Mesomycoplasma</taxon>
    </lineage>
</organism>
<dbReference type="Gene3D" id="1.10.287.610">
    <property type="entry name" value="Helix hairpin bin"/>
    <property type="match status" value="1"/>
</dbReference>
<dbReference type="eggNOG" id="COG0272">
    <property type="taxonomic scope" value="Bacteria"/>
</dbReference>
<dbReference type="InterPro" id="IPR001679">
    <property type="entry name" value="DNA_ligase"/>
</dbReference>
<dbReference type="CDD" id="cd17748">
    <property type="entry name" value="BRCT_DNA_ligase_like"/>
    <property type="match status" value="1"/>
</dbReference>
<accession>C5J6R2</accession>
<keyword evidence="10" id="KW-0464">Manganese</keyword>
<feature type="binding site" evidence="10">
    <location>
        <begin position="34"/>
        <end position="38"/>
    </location>
    <ligand>
        <name>NAD(+)</name>
        <dbReference type="ChEBI" id="CHEBI:57540"/>
    </ligand>
</feature>
<evidence type="ECO:0000256" key="8">
    <source>
        <dbReference type="ARBA" id="ARBA00023204"/>
    </source>
</evidence>
<dbReference type="Gene3D" id="2.40.50.140">
    <property type="entry name" value="Nucleic acid-binding proteins"/>
    <property type="match status" value="1"/>
</dbReference>
<dbReference type="InterPro" id="IPR018239">
    <property type="entry name" value="DNA_ligase_AS"/>
</dbReference>
<dbReference type="PROSITE" id="PS50172">
    <property type="entry name" value="BRCT"/>
    <property type="match status" value="1"/>
</dbReference>
<dbReference type="AlphaFoldDB" id="C5J6R2"/>
<name>C5J6R2_MESCH</name>
<dbReference type="SMART" id="SM00532">
    <property type="entry name" value="LIGANc"/>
    <property type="match status" value="1"/>
</dbReference>
<dbReference type="InterPro" id="IPR012340">
    <property type="entry name" value="NA-bd_OB-fold"/>
</dbReference>
<dbReference type="NCBIfam" id="NF005932">
    <property type="entry name" value="PRK07956.1"/>
    <property type="match status" value="1"/>
</dbReference>
<sequence length="673" mass="76895">MENHEIKQQILQLRKKIENWNHEYFDLQNPSVDDLIYDEELKKLKILENKYYFLFSLEELNSSPTQQIGAQTSTKFNKVYHSSPMLSLNKAYDIEELEKWVKKANLVGEDNFYVEPKIDGLSIALIYKKGKLSSALTRGDGLQGEDILHNALRIANKFIPKQINYQQDLEVRGEIFISNQDFQILQQNSNSSSLANPRNAASGLLRRIEKTSKNSKINDFDYLSCFIYNLVNPQLHKIKNIKESYLFLEKLGFHLNPLSSLAKGLTNIVKQIGKIEKLRPQLEYNIDGVVIKVNDYEIYEQLGRTSKFPHGAIAFKFEDQIVQTKLLDIFATVGRTGKITYNAKLEPINLLGTTVSAAILPNYKYIENLKIAINSDVLVKKSGEIIPQIIASVQDHQATNFQKISHCPSCNFELVDSPSGIDQFCQNFACPAIQLKKIAHFCSKSAFNIASLAEKRIQTLIDTNLIKNSCDIFFLKDNLDEMHSRFAKEKVKLKAKSITNFLNEIELSKKNDFYRFIFALGIKNIGLKAAKAIAKYVGDVEQLINFDFAQLENDYDFGPIMVQSLLEFFANSNNQELLNCFKKVDFAFKPTQKDFPVWASFAITGKLSKSRDQFEKIIVESGAQFDSNLNKKTTYLLAGESSGSKIEKAKAYNINIINEEQFWDLIEKQKLKK</sequence>
<dbReference type="SUPFAM" id="SSF47781">
    <property type="entry name" value="RuvA domain 2-like"/>
    <property type="match status" value="1"/>
</dbReference>
<proteinExistence type="inferred from homology"/>
<dbReference type="PIRSF" id="PIRSF001604">
    <property type="entry name" value="LigA"/>
    <property type="match status" value="1"/>
</dbReference>
<dbReference type="Pfam" id="PF01653">
    <property type="entry name" value="DNA_ligase_aden"/>
    <property type="match status" value="1"/>
</dbReference>
<feature type="binding site" evidence="10">
    <location>
        <position position="292"/>
    </location>
    <ligand>
        <name>NAD(+)</name>
        <dbReference type="ChEBI" id="CHEBI:57540"/>
    </ligand>
</feature>
<dbReference type="CDD" id="cd00114">
    <property type="entry name" value="LIGANc"/>
    <property type="match status" value="1"/>
</dbReference>
<comment type="catalytic activity">
    <reaction evidence="9 10">
        <text>NAD(+) + (deoxyribonucleotide)n-3'-hydroxyl + 5'-phospho-(deoxyribonucleotide)m = (deoxyribonucleotide)n+m + AMP + beta-nicotinamide D-nucleotide.</text>
        <dbReference type="EC" id="6.5.1.2"/>
    </reaction>
</comment>
<dbReference type="InterPro" id="IPR004149">
    <property type="entry name" value="Znf_DNAligase_C4"/>
</dbReference>
<dbReference type="PROSITE" id="PS01055">
    <property type="entry name" value="DNA_LIGASE_N1"/>
    <property type="match status" value="1"/>
</dbReference>
<keyword evidence="2 10" id="KW-0235">DNA replication</keyword>
<dbReference type="InterPro" id="IPR036420">
    <property type="entry name" value="BRCT_dom_sf"/>
</dbReference>
<dbReference type="Pfam" id="PF00533">
    <property type="entry name" value="BRCT"/>
    <property type="match status" value="1"/>
</dbReference>
<feature type="binding site" evidence="10">
    <location>
        <position position="316"/>
    </location>
    <ligand>
        <name>NAD(+)</name>
        <dbReference type="ChEBI" id="CHEBI:57540"/>
    </ligand>
</feature>
<dbReference type="HAMAP" id="MF_01588">
    <property type="entry name" value="DNA_ligase_A"/>
    <property type="match status" value="1"/>
</dbReference>
<dbReference type="Gene3D" id="1.10.150.20">
    <property type="entry name" value="5' to 3' exonuclease, C-terminal subdomain"/>
    <property type="match status" value="2"/>
</dbReference>
<evidence type="ECO:0000313" key="12">
    <source>
        <dbReference type="EMBL" id="CAT05172.1"/>
    </source>
</evidence>
<evidence type="ECO:0000313" key="13">
    <source>
        <dbReference type="Proteomes" id="UP000001491"/>
    </source>
</evidence>
<dbReference type="InterPro" id="IPR004150">
    <property type="entry name" value="NAD_DNA_ligase_OB"/>
</dbReference>
<dbReference type="InterPro" id="IPR013839">
    <property type="entry name" value="DNAligase_adenylation"/>
</dbReference>
<dbReference type="Gene3D" id="3.30.470.30">
    <property type="entry name" value="DNA ligase/mRNA capping enzyme"/>
    <property type="match status" value="1"/>
</dbReference>
<dbReference type="InterPro" id="IPR010994">
    <property type="entry name" value="RuvA_2-like"/>
</dbReference>